<evidence type="ECO:0000313" key="1">
    <source>
        <dbReference type="EMBL" id="KAK6803569.1"/>
    </source>
</evidence>
<comment type="caution">
    <text evidence="1">The sequence shown here is derived from an EMBL/GenBank/DDBJ whole genome shotgun (WGS) entry which is preliminary data.</text>
</comment>
<sequence>MVALFGYADESVYDRQLERKKSEWMLNSYKMLETDSDRFLSCSVISTTGDFRLPASSWTISSFFS</sequence>
<reference evidence="1 2" key="1">
    <citation type="submission" date="2024-02" db="EMBL/GenBank/DDBJ databases">
        <title>de novo genome assembly of Solanum bulbocastanum strain 11H21.</title>
        <authorList>
            <person name="Hosaka A.J."/>
        </authorList>
    </citation>
    <scope>NUCLEOTIDE SEQUENCE [LARGE SCALE GENOMIC DNA]</scope>
    <source>
        <tissue evidence="1">Young leaves</tissue>
    </source>
</reference>
<organism evidence="1 2">
    <name type="scientific">Solanum bulbocastanum</name>
    <name type="common">Wild potato</name>
    <dbReference type="NCBI Taxonomy" id="147425"/>
    <lineage>
        <taxon>Eukaryota</taxon>
        <taxon>Viridiplantae</taxon>
        <taxon>Streptophyta</taxon>
        <taxon>Embryophyta</taxon>
        <taxon>Tracheophyta</taxon>
        <taxon>Spermatophyta</taxon>
        <taxon>Magnoliopsida</taxon>
        <taxon>eudicotyledons</taxon>
        <taxon>Gunneridae</taxon>
        <taxon>Pentapetalae</taxon>
        <taxon>asterids</taxon>
        <taxon>lamiids</taxon>
        <taxon>Solanales</taxon>
        <taxon>Solanaceae</taxon>
        <taxon>Solanoideae</taxon>
        <taxon>Solaneae</taxon>
        <taxon>Solanum</taxon>
    </lineage>
</organism>
<keyword evidence="2" id="KW-1185">Reference proteome</keyword>
<proteinExistence type="predicted"/>
<gene>
    <name evidence="1" type="ORF">RDI58_001353</name>
</gene>
<protein>
    <submittedName>
        <fullName evidence="1">Uncharacterized protein</fullName>
    </submittedName>
</protein>
<name>A0AAN8U511_SOLBU</name>
<accession>A0AAN8U511</accession>
<evidence type="ECO:0000313" key="2">
    <source>
        <dbReference type="Proteomes" id="UP001371456"/>
    </source>
</evidence>
<dbReference type="AlphaFoldDB" id="A0AAN8U511"/>
<dbReference type="Proteomes" id="UP001371456">
    <property type="component" value="Unassembled WGS sequence"/>
</dbReference>
<dbReference type="EMBL" id="JBANQN010000001">
    <property type="protein sequence ID" value="KAK6803569.1"/>
    <property type="molecule type" value="Genomic_DNA"/>
</dbReference>